<dbReference type="STRING" id="604089.SAMN04487942_0181"/>
<dbReference type="AlphaFoldDB" id="A0A1H8RWE0"/>
<protein>
    <submittedName>
        <fullName evidence="1">Uncharacterized protein</fullName>
    </submittedName>
</protein>
<sequence>MLTRPKITIQVIMTRISIEKCLSKIMEREGRVNSDTLKDVFLVMESGELTFFKFFDRFVLDLKKNR</sequence>
<gene>
    <name evidence="1" type="ORF">SAMN04487942_0181</name>
</gene>
<dbReference type="Proteomes" id="UP000198657">
    <property type="component" value="Unassembled WGS sequence"/>
</dbReference>
<proteinExistence type="predicted"/>
<evidence type="ECO:0000313" key="1">
    <source>
        <dbReference type="EMBL" id="SEO70243.1"/>
    </source>
</evidence>
<name>A0A1H8RWE0_9FLAO</name>
<keyword evidence="2" id="KW-1185">Reference proteome</keyword>
<accession>A0A1H8RWE0</accession>
<dbReference type="EMBL" id="FODN01000016">
    <property type="protein sequence ID" value="SEO70243.1"/>
    <property type="molecule type" value="Genomic_DNA"/>
</dbReference>
<organism evidence="1 2">
    <name type="scientific">Flavobacterium sinopsychrotolerans</name>
    <dbReference type="NCBI Taxonomy" id="604089"/>
    <lineage>
        <taxon>Bacteria</taxon>
        <taxon>Pseudomonadati</taxon>
        <taxon>Bacteroidota</taxon>
        <taxon>Flavobacteriia</taxon>
        <taxon>Flavobacteriales</taxon>
        <taxon>Flavobacteriaceae</taxon>
        <taxon>Flavobacterium</taxon>
    </lineage>
</organism>
<reference evidence="2" key="1">
    <citation type="submission" date="2016-10" db="EMBL/GenBank/DDBJ databases">
        <authorList>
            <person name="Varghese N."/>
            <person name="Submissions S."/>
        </authorList>
    </citation>
    <scope>NUCLEOTIDE SEQUENCE [LARGE SCALE GENOMIC DNA]</scope>
    <source>
        <strain evidence="2">CGMCC 1.8704</strain>
    </source>
</reference>
<evidence type="ECO:0000313" key="2">
    <source>
        <dbReference type="Proteomes" id="UP000198657"/>
    </source>
</evidence>